<reference evidence="3 4" key="1">
    <citation type="submission" date="2020-04" db="EMBL/GenBank/DDBJ databases">
        <authorList>
            <person name="Laetsch R D."/>
            <person name="Stevens L."/>
            <person name="Kumar S."/>
            <person name="Blaxter L. M."/>
        </authorList>
    </citation>
    <scope>NUCLEOTIDE SEQUENCE [LARGE SCALE GENOMIC DNA]</scope>
</reference>
<sequence>MDNALGEGNIKSQGFISSLVLSVAGGVAVYAIEKLADVLVERISGQQRRQRYGASRAHHFDEIPMEIEEFEKRRHMRSQEFTQDLMGQRYFQSNEARRRRNDEVQFA</sequence>
<keyword evidence="2" id="KW-0812">Transmembrane</keyword>
<feature type="region of interest" description="Disordered" evidence="1">
    <location>
        <begin position="88"/>
        <end position="107"/>
    </location>
</feature>
<dbReference type="Proteomes" id="UP000494206">
    <property type="component" value="Unassembled WGS sequence"/>
</dbReference>
<protein>
    <submittedName>
        <fullName evidence="3">Uncharacterized protein</fullName>
    </submittedName>
</protein>
<keyword evidence="4" id="KW-1185">Reference proteome</keyword>
<proteinExistence type="predicted"/>
<gene>
    <name evidence="3" type="ORF">CBOVIS_LOCUS8612</name>
</gene>
<name>A0A8S1F3N2_9PELO</name>
<accession>A0A8S1F3N2</accession>
<evidence type="ECO:0000256" key="2">
    <source>
        <dbReference type="SAM" id="Phobius"/>
    </source>
</evidence>
<organism evidence="3 4">
    <name type="scientific">Caenorhabditis bovis</name>
    <dbReference type="NCBI Taxonomy" id="2654633"/>
    <lineage>
        <taxon>Eukaryota</taxon>
        <taxon>Metazoa</taxon>
        <taxon>Ecdysozoa</taxon>
        <taxon>Nematoda</taxon>
        <taxon>Chromadorea</taxon>
        <taxon>Rhabditida</taxon>
        <taxon>Rhabditina</taxon>
        <taxon>Rhabditomorpha</taxon>
        <taxon>Rhabditoidea</taxon>
        <taxon>Rhabditidae</taxon>
        <taxon>Peloderinae</taxon>
        <taxon>Caenorhabditis</taxon>
    </lineage>
</organism>
<keyword evidence="2" id="KW-1133">Transmembrane helix</keyword>
<evidence type="ECO:0000313" key="4">
    <source>
        <dbReference type="Proteomes" id="UP000494206"/>
    </source>
</evidence>
<keyword evidence="2" id="KW-0472">Membrane</keyword>
<dbReference type="AlphaFoldDB" id="A0A8S1F3N2"/>
<dbReference type="EMBL" id="CADEPM010000005">
    <property type="protein sequence ID" value="CAB3406552.1"/>
    <property type="molecule type" value="Genomic_DNA"/>
</dbReference>
<comment type="caution">
    <text evidence="3">The sequence shown here is derived from an EMBL/GenBank/DDBJ whole genome shotgun (WGS) entry which is preliminary data.</text>
</comment>
<feature type="transmembrane region" description="Helical" evidence="2">
    <location>
        <begin position="12"/>
        <end position="32"/>
    </location>
</feature>
<evidence type="ECO:0000313" key="3">
    <source>
        <dbReference type="EMBL" id="CAB3406552.1"/>
    </source>
</evidence>
<evidence type="ECO:0000256" key="1">
    <source>
        <dbReference type="SAM" id="MobiDB-lite"/>
    </source>
</evidence>